<evidence type="ECO:0000256" key="1">
    <source>
        <dbReference type="ARBA" id="ARBA00004651"/>
    </source>
</evidence>
<feature type="transmembrane region" description="Helical" evidence="14">
    <location>
        <begin position="138"/>
        <end position="156"/>
    </location>
</feature>
<dbReference type="GO" id="GO:0004930">
    <property type="term" value="F:G protein-coupled receptor activity"/>
    <property type="evidence" value="ECO:0007669"/>
    <property type="project" value="UniProtKB-KW"/>
</dbReference>
<dbReference type="InterPro" id="IPR000725">
    <property type="entry name" value="Olfact_rcpt"/>
</dbReference>
<dbReference type="PANTHER" id="PTHR24242:SF253">
    <property type="entry name" value="OLFACTORY RECEPTOR-RELATED"/>
    <property type="match status" value="1"/>
</dbReference>
<dbReference type="GO" id="GO:0005886">
    <property type="term" value="C:plasma membrane"/>
    <property type="evidence" value="ECO:0007669"/>
    <property type="project" value="UniProtKB-SubCell"/>
</dbReference>
<keyword evidence="9" id="KW-1015">Disulfide bond</keyword>
<dbReference type="AlphaFoldDB" id="A0AAV3B2T7"/>
<evidence type="ECO:0000256" key="5">
    <source>
        <dbReference type="ARBA" id="ARBA00022725"/>
    </source>
</evidence>
<dbReference type="Proteomes" id="UP001181693">
    <property type="component" value="Unassembled WGS sequence"/>
</dbReference>
<evidence type="ECO:0000256" key="11">
    <source>
        <dbReference type="ARBA" id="ARBA00023180"/>
    </source>
</evidence>
<keyword evidence="4 13" id="KW-0812">Transmembrane</keyword>
<keyword evidence="12 13" id="KW-0807">Transducer</keyword>
<dbReference type="EMBL" id="DYDO01000002">
    <property type="protein sequence ID" value="DBA29685.1"/>
    <property type="molecule type" value="Genomic_DNA"/>
</dbReference>
<dbReference type="PRINTS" id="PR00237">
    <property type="entry name" value="GPCRRHODOPSN"/>
</dbReference>
<feature type="transmembrane region" description="Helical" evidence="14">
    <location>
        <begin position="58"/>
        <end position="78"/>
    </location>
</feature>
<keyword evidence="7 13" id="KW-0297">G-protein coupled receptor</keyword>
<dbReference type="InterPro" id="IPR050939">
    <property type="entry name" value="Olfactory_GPCR1"/>
</dbReference>
<dbReference type="InterPro" id="IPR017452">
    <property type="entry name" value="GPCR_Rhodpsn_7TM"/>
</dbReference>
<feature type="transmembrane region" description="Helical" evidence="14">
    <location>
        <begin position="235"/>
        <end position="257"/>
    </location>
</feature>
<dbReference type="InterPro" id="IPR000276">
    <property type="entry name" value="GPCR_Rhodpsn"/>
</dbReference>
<evidence type="ECO:0000256" key="9">
    <source>
        <dbReference type="ARBA" id="ARBA00023157"/>
    </source>
</evidence>
<feature type="transmembrane region" description="Helical" evidence="14">
    <location>
        <begin position="198"/>
        <end position="223"/>
    </location>
</feature>
<evidence type="ECO:0000313" key="17">
    <source>
        <dbReference type="Proteomes" id="UP001181693"/>
    </source>
</evidence>
<evidence type="ECO:0000256" key="14">
    <source>
        <dbReference type="RuleBase" id="RU363047"/>
    </source>
</evidence>
<evidence type="ECO:0000256" key="8">
    <source>
        <dbReference type="ARBA" id="ARBA00023136"/>
    </source>
</evidence>
<dbReference type="PROSITE" id="PS50262">
    <property type="entry name" value="G_PROTEIN_RECEP_F1_2"/>
    <property type="match status" value="1"/>
</dbReference>
<reference evidence="16" key="1">
    <citation type="thesis" date="2020" institute="ProQuest LLC" country="789 East Eisenhower Parkway, Ann Arbor, MI, USA">
        <title>Comparative Genomics and Chromosome Evolution.</title>
        <authorList>
            <person name="Mudd A.B."/>
        </authorList>
    </citation>
    <scope>NUCLEOTIDE SEQUENCE</scope>
    <source>
        <strain evidence="16">1538</strain>
        <tissue evidence="16">Blood</tissue>
    </source>
</reference>
<dbReference type="PROSITE" id="PS00237">
    <property type="entry name" value="G_PROTEIN_RECEP_F1_1"/>
    <property type="match status" value="1"/>
</dbReference>
<organism evidence="16 17">
    <name type="scientific">Pyxicephalus adspersus</name>
    <name type="common">African bullfrog</name>
    <dbReference type="NCBI Taxonomy" id="30357"/>
    <lineage>
        <taxon>Eukaryota</taxon>
        <taxon>Metazoa</taxon>
        <taxon>Chordata</taxon>
        <taxon>Craniata</taxon>
        <taxon>Vertebrata</taxon>
        <taxon>Euteleostomi</taxon>
        <taxon>Amphibia</taxon>
        <taxon>Batrachia</taxon>
        <taxon>Anura</taxon>
        <taxon>Neobatrachia</taxon>
        <taxon>Ranoidea</taxon>
        <taxon>Pyxicephalidae</taxon>
        <taxon>Pyxicephalinae</taxon>
        <taxon>Pyxicephalus</taxon>
    </lineage>
</organism>
<dbReference type="PANTHER" id="PTHR24242">
    <property type="entry name" value="G-PROTEIN COUPLED RECEPTOR"/>
    <property type="match status" value="1"/>
</dbReference>
<feature type="domain" description="G-protein coupled receptors family 1 profile" evidence="15">
    <location>
        <begin position="39"/>
        <end position="287"/>
    </location>
</feature>
<feature type="transmembrane region" description="Helical" evidence="14">
    <location>
        <begin position="90"/>
        <end position="118"/>
    </location>
</feature>
<dbReference type="Pfam" id="PF13853">
    <property type="entry name" value="7tm_4"/>
    <property type="match status" value="1"/>
</dbReference>
<evidence type="ECO:0000256" key="12">
    <source>
        <dbReference type="ARBA" id="ARBA00023224"/>
    </source>
</evidence>
<keyword evidence="8 14" id="KW-0472">Membrane</keyword>
<comment type="subcellular location">
    <subcellularLocation>
        <location evidence="1 14">Cell membrane</location>
        <topology evidence="1 14">Multi-pass membrane protein</topology>
    </subcellularLocation>
</comment>
<keyword evidence="10 13" id="KW-0675">Receptor</keyword>
<keyword evidence="6 14" id="KW-1133">Transmembrane helix</keyword>
<evidence type="ECO:0000256" key="6">
    <source>
        <dbReference type="ARBA" id="ARBA00022989"/>
    </source>
</evidence>
<proteinExistence type="inferred from homology"/>
<evidence type="ECO:0000259" key="15">
    <source>
        <dbReference type="PROSITE" id="PS50262"/>
    </source>
</evidence>
<evidence type="ECO:0000256" key="3">
    <source>
        <dbReference type="ARBA" id="ARBA00022606"/>
    </source>
</evidence>
<keyword evidence="2 14" id="KW-1003">Cell membrane</keyword>
<dbReference type="Gene3D" id="1.20.1070.10">
    <property type="entry name" value="Rhodopsin 7-helix transmembrane proteins"/>
    <property type="match status" value="1"/>
</dbReference>
<keyword evidence="11" id="KW-0325">Glycoprotein</keyword>
<gene>
    <name evidence="16" type="ORF">GDO54_005748</name>
</gene>
<comment type="caution">
    <text evidence="16">The sequence shown here is derived from an EMBL/GenBank/DDBJ whole genome shotgun (WGS) entry which is preliminary data.</text>
</comment>
<evidence type="ECO:0000313" key="16">
    <source>
        <dbReference type="EMBL" id="DBA29685.1"/>
    </source>
</evidence>
<name>A0AAV3B2T7_PYXAD</name>
<evidence type="ECO:0000256" key="7">
    <source>
        <dbReference type="ARBA" id="ARBA00023040"/>
    </source>
</evidence>
<feature type="transmembrane region" description="Helical" evidence="14">
    <location>
        <begin position="23"/>
        <end position="49"/>
    </location>
</feature>
<keyword evidence="3 14" id="KW-0716">Sensory transduction</keyword>
<accession>A0AAV3B2T7</accession>
<evidence type="ECO:0000256" key="13">
    <source>
        <dbReference type="RuleBase" id="RU000688"/>
    </source>
</evidence>
<keyword evidence="17" id="KW-1185">Reference proteome</keyword>
<keyword evidence="5 14" id="KW-0552">Olfaction</keyword>
<dbReference type="FunFam" id="1.20.1070.10:FF:000010">
    <property type="entry name" value="Olfactory receptor"/>
    <property type="match status" value="1"/>
</dbReference>
<dbReference type="PRINTS" id="PR00245">
    <property type="entry name" value="OLFACTORYR"/>
</dbReference>
<evidence type="ECO:0000256" key="2">
    <source>
        <dbReference type="ARBA" id="ARBA00022475"/>
    </source>
</evidence>
<evidence type="ECO:0000256" key="4">
    <source>
        <dbReference type="ARBA" id="ARBA00022692"/>
    </source>
</evidence>
<dbReference type="GO" id="GO:0004984">
    <property type="term" value="F:olfactory receptor activity"/>
    <property type="evidence" value="ECO:0007669"/>
    <property type="project" value="InterPro"/>
</dbReference>
<sequence length="314" mass="35594">MYNNINITVALILGFPGLGHFKIVFFCTLLIVYLATLCGNVLIIILVFYNKDLHTPMYFFLTQITVSDITLSTCIAPYTLNVISSSGATIPFIGCLFQFYLFFYLETLDCYLLTIMAYDRYLAISNPLRYHAVMTPRLCLVLIILCWVLGLIPPTFVIEKIWGASFCGFNVIDHFFCDFEPIIQLICSETSQIRREAMFFSVPVVMCPFVVIIISYVYIIVTIVRISSVSGRQKAVSTCSSHLSVVVIFYGTLLVMYEFPSSDSTTTRKVLSMLYTVLVPLLNALIYSLRNKEIKIAYVKLTSCVYGVFHGRSF</sequence>
<evidence type="ECO:0000256" key="10">
    <source>
        <dbReference type="ARBA" id="ARBA00023170"/>
    </source>
</evidence>
<protein>
    <recommendedName>
        <fullName evidence="14">Olfactory receptor</fullName>
    </recommendedName>
</protein>
<feature type="transmembrane region" description="Helical" evidence="14">
    <location>
        <begin position="269"/>
        <end position="289"/>
    </location>
</feature>
<comment type="similarity">
    <text evidence="13">Belongs to the G-protein coupled receptor 1 family.</text>
</comment>
<dbReference type="SUPFAM" id="SSF81321">
    <property type="entry name" value="Family A G protein-coupled receptor-like"/>
    <property type="match status" value="1"/>
</dbReference>